<dbReference type="EC" id="3.1.3.12" evidence="4"/>
<reference evidence="5 6" key="1">
    <citation type="submission" date="2018-11" db="EMBL/GenBank/DDBJ databases">
        <authorList>
            <person name="Criscuolo A."/>
        </authorList>
    </citation>
    <scope>NUCLEOTIDE SEQUENCE [LARGE SCALE GENOMIC DNA]</scope>
    <source>
        <strain evidence="5">ACIP111625</strain>
    </source>
</reference>
<keyword evidence="4" id="KW-0460">Magnesium</keyword>
<dbReference type="GO" id="GO:0046872">
    <property type="term" value="F:metal ion binding"/>
    <property type="evidence" value="ECO:0007669"/>
    <property type="project" value="UniProtKB-KW"/>
</dbReference>
<dbReference type="NCBIfam" id="TIGR01484">
    <property type="entry name" value="HAD-SF-IIB"/>
    <property type="match status" value="1"/>
</dbReference>
<dbReference type="GO" id="GO:0004805">
    <property type="term" value="F:trehalose-phosphatase activity"/>
    <property type="evidence" value="ECO:0007669"/>
    <property type="project" value="UniProtKB-EC"/>
</dbReference>
<dbReference type="RefSeq" id="WP_160144634.1">
    <property type="nucleotide sequence ID" value="NZ_UXAW01000086.1"/>
</dbReference>
<dbReference type="Gene3D" id="3.30.70.1020">
    <property type="entry name" value="Trehalose-6-phosphate phosphatase related protein, domain 2"/>
    <property type="match status" value="1"/>
</dbReference>
<comment type="catalytic activity">
    <reaction evidence="4">
        <text>alpha,alpha-trehalose 6-phosphate + H2O = alpha,alpha-trehalose + phosphate</text>
        <dbReference type="Rhea" id="RHEA:23420"/>
        <dbReference type="ChEBI" id="CHEBI:15377"/>
        <dbReference type="ChEBI" id="CHEBI:16551"/>
        <dbReference type="ChEBI" id="CHEBI:43474"/>
        <dbReference type="ChEBI" id="CHEBI:58429"/>
        <dbReference type="EC" id="3.1.3.12"/>
    </reaction>
</comment>
<name>A0A3P5XAI6_9RHOB</name>
<comment type="cofactor">
    <cofactor evidence="4">
        <name>Mg(2+)</name>
        <dbReference type="ChEBI" id="CHEBI:18420"/>
    </cofactor>
</comment>
<dbReference type="Proteomes" id="UP000277498">
    <property type="component" value="Unassembled WGS sequence"/>
</dbReference>
<dbReference type="UniPathway" id="UPA00299"/>
<dbReference type="InterPro" id="IPR003337">
    <property type="entry name" value="Trehalose_PPase"/>
</dbReference>
<keyword evidence="3 4" id="KW-0378">Hydrolase</keyword>
<gene>
    <name evidence="5" type="primary">otsB</name>
    <name evidence="5" type="ORF">XINFAN_03021</name>
</gene>
<keyword evidence="4" id="KW-0479">Metal-binding</keyword>
<dbReference type="InterPro" id="IPR036412">
    <property type="entry name" value="HAD-like_sf"/>
</dbReference>
<dbReference type="SUPFAM" id="SSF56784">
    <property type="entry name" value="HAD-like"/>
    <property type="match status" value="1"/>
</dbReference>
<comment type="pathway">
    <text evidence="1 4">Glycan biosynthesis; trehalose biosynthesis.</text>
</comment>
<organism evidence="5 6">
    <name type="scientific">Pseudogemmobacter humi</name>
    <dbReference type="NCBI Taxonomy" id="2483812"/>
    <lineage>
        <taxon>Bacteria</taxon>
        <taxon>Pseudomonadati</taxon>
        <taxon>Pseudomonadota</taxon>
        <taxon>Alphaproteobacteria</taxon>
        <taxon>Rhodobacterales</taxon>
        <taxon>Paracoccaceae</taxon>
        <taxon>Pseudogemmobacter</taxon>
    </lineage>
</organism>
<protein>
    <recommendedName>
        <fullName evidence="4">Trehalose 6-phosphate phosphatase</fullName>
        <ecNumber evidence="4">3.1.3.12</ecNumber>
    </recommendedName>
</protein>
<dbReference type="PANTHER" id="PTHR43768">
    <property type="entry name" value="TREHALOSE 6-PHOSPHATE PHOSPHATASE"/>
    <property type="match status" value="1"/>
</dbReference>
<sequence>MPPLSRWALFLDLDGTLLDLCETPDAVRPAEGLAGTLAALQRITLGALALVTGRTVAFADGLFPDHSFTIAGLHGAELRPAPGLAPGLGLPPDPAPPASPDFRAAREMARALAPALPGVIFEDKGRAFALHYRLAPAAQDEVARIMQTAAQRAGQGWRLRAGKCVVELCPSGQDKGSAVRNLMRFQPFSDRTPVAAGDDLTDEAMFRAVNALGGLSLRVGPEEGLRDSAALAGIASPGAFRSWLESLTQGLT</sequence>
<accession>A0A3P5XAI6</accession>
<evidence type="ECO:0000256" key="4">
    <source>
        <dbReference type="RuleBase" id="RU361117"/>
    </source>
</evidence>
<evidence type="ECO:0000256" key="3">
    <source>
        <dbReference type="ARBA" id="ARBA00022801"/>
    </source>
</evidence>
<comment type="function">
    <text evidence="4">Removes the phosphate from trehalose 6-phosphate to produce free trehalose.</text>
</comment>
<dbReference type="InterPro" id="IPR044651">
    <property type="entry name" value="OTSB-like"/>
</dbReference>
<dbReference type="OrthoDB" id="9814913at2"/>
<dbReference type="EMBL" id="UXAW01000086">
    <property type="protein sequence ID" value="VDC31639.1"/>
    <property type="molecule type" value="Genomic_DNA"/>
</dbReference>
<dbReference type="AlphaFoldDB" id="A0A3P5XAI6"/>
<evidence type="ECO:0000313" key="6">
    <source>
        <dbReference type="Proteomes" id="UP000277498"/>
    </source>
</evidence>
<evidence type="ECO:0000256" key="2">
    <source>
        <dbReference type="ARBA" id="ARBA00008770"/>
    </source>
</evidence>
<dbReference type="InterPro" id="IPR023214">
    <property type="entry name" value="HAD_sf"/>
</dbReference>
<evidence type="ECO:0000256" key="1">
    <source>
        <dbReference type="ARBA" id="ARBA00005199"/>
    </source>
</evidence>
<dbReference type="InterPro" id="IPR006379">
    <property type="entry name" value="HAD-SF_hydro_IIB"/>
</dbReference>
<dbReference type="PANTHER" id="PTHR43768:SF3">
    <property type="entry name" value="TREHALOSE 6-PHOSPHATE PHOSPHATASE"/>
    <property type="match status" value="1"/>
</dbReference>
<dbReference type="GO" id="GO:0005992">
    <property type="term" value="P:trehalose biosynthetic process"/>
    <property type="evidence" value="ECO:0007669"/>
    <property type="project" value="UniProtKB-UniPathway"/>
</dbReference>
<proteinExistence type="inferred from homology"/>
<dbReference type="Pfam" id="PF02358">
    <property type="entry name" value="Trehalose_PPase"/>
    <property type="match status" value="1"/>
</dbReference>
<comment type="similarity">
    <text evidence="2 4">Belongs to the trehalose phosphatase family.</text>
</comment>
<keyword evidence="6" id="KW-1185">Reference proteome</keyword>
<dbReference type="Gene3D" id="3.40.50.1000">
    <property type="entry name" value="HAD superfamily/HAD-like"/>
    <property type="match status" value="1"/>
</dbReference>
<dbReference type="NCBIfam" id="TIGR00685">
    <property type="entry name" value="T6PP"/>
    <property type="match status" value="1"/>
</dbReference>
<evidence type="ECO:0000313" key="5">
    <source>
        <dbReference type="EMBL" id="VDC31639.1"/>
    </source>
</evidence>